<keyword evidence="4" id="KW-1185">Reference proteome</keyword>
<sequence length="280" mass="32285">MSDTSDTPTLSQPRKRRMSAPPMNFYDLKDNNGKRFYSRTNDSEALYMDPKDMAEYSSFECIKDEKSTRIFFGEDKVLKTYSYLVDVSKIVANMDLARTKLPVPRVFKYGYSGNCGYILMERAQGYQLSAVLRHRLSGVPEKVSLQIRKIVEDLASLGLCHNDLKPRNIMVNRRWEIESIVDWDNCTPLIHGGEYTKRVVWAEKHNPLCMTDAWDVLFLSASVDRVGEELLLEQYSHFWTYTAPLRGTGSGESFGPQTEFSVPWKERCKRTKSIRSSEGR</sequence>
<evidence type="ECO:0000313" key="3">
    <source>
        <dbReference type="EMBL" id="KAL0064059.1"/>
    </source>
</evidence>
<feature type="region of interest" description="Disordered" evidence="1">
    <location>
        <begin position="1"/>
        <end position="27"/>
    </location>
</feature>
<dbReference type="Proteomes" id="UP001437256">
    <property type="component" value="Unassembled WGS sequence"/>
</dbReference>
<gene>
    <name evidence="3" type="ORF">AAF712_009025</name>
</gene>
<evidence type="ECO:0000256" key="1">
    <source>
        <dbReference type="SAM" id="MobiDB-lite"/>
    </source>
</evidence>
<accession>A0ABR2ZT83</accession>
<dbReference type="PANTHER" id="PTHR21310:SF15">
    <property type="entry name" value="AMINOGLYCOSIDE PHOSPHOTRANSFERASE DOMAIN-CONTAINING PROTEIN"/>
    <property type="match status" value="1"/>
</dbReference>
<name>A0ABR2ZT83_9AGAR</name>
<dbReference type="InterPro" id="IPR002575">
    <property type="entry name" value="Aminoglycoside_PTrfase"/>
</dbReference>
<organism evidence="3 4">
    <name type="scientific">Marasmius tenuissimus</name>
    <dbReference type="NCBI Taxonomy" id="585030"/>
    <lineage>
        <taxon>Eukaryota</taxon>
        <taxon>Fungi</taxon>
        <taxon>Dikarya</taxon>
        <taxon>Basidiomycota</taxon>
        <taxon>Agaricomycotina</taxon>
        <taxon>Agaricomycetes</taxon>
        <taxon>Agaricomycetidae</taxon>
        <taxon>Agaricales</taxon>
        <taxon>Marasmiineae</taxon>
        <taxon>Marasmiaceae</taxon>
        <taxon>Marasmius</taxon>
    </lineage>
</organism>
<dbReference type="PANTHER" id="PTHR21310">
    <property type="entry name" value="AMINOGLYCOSIDE PHOSPHOTRANSFERASE-RELATED-RELATED"/>
    <property type="match status" value="1"/>
</dbReference>
<dbReference type="InterPro" id="IPR051678">
    <property type="entry name" value="AGP_Transferase"/>
</dbReference>
<proteinExistence type="predicted"/>
<feature type="compositionally biased region" description="Polar residues" evidence="1">
    <location>
        <begin position="1"/>
        <end position="12"/>
    </location>
</feature>
<feature type="domain" description="Aminoglycoside phosphotransferase" evidence="2">
    <location>
        <begin position="155"/>
        <end position="187"/>
    </location>
</feature>
<dbReference type="SUPFAM" id="SSF56112">
    <property type="entry name" value="Protein kinase-like (PK-like)"/>
    <property type="match status" value="1"/>
</dbReference>
<dbReference type="InterPro" id="IPR011009">
    <property type="entry name" value="Kinase-like_dom_sf"/>
</dbReference>
<comment type="caution">
    <text evidence="3">The sequence shown here is derived from an EMBL/GenBank/DDBJ whole genome shotgun (WGS) entry which is preliminary data.</text>
</comment>
<dbReference type="Pfam" id="PF01636">
    <property type="entry name" value="APH"/>
    <property type="match status" value="1"/>
</dbReference>
<dbReference type="PROSITE" id="PS00108">
    <property type="entry name" value="PROTEIN_KINASE_ST"/>
    <property type="match status" value="1"/>
</dbReference>
<dbReference type="InterPro" id="IPR008271">
    <property type="entry name" value="Ser/Thr_kinase_AS"/>
</dbReference>
<evidence type="ECO:0000259" key="2">
    <source>
        <dbReference type="Pfam" id="PF01636"/>
    </source>
</evidence>
<reference evidence="3 4" key="1">
    <citation type="submission" date="2024-05" db="EMBL/GenBank/DDBJ databases">
        <title>A draft genome resource for the thread blight pathogen Marasmius tenuissimus strain MS-2.</title>
        <authorList>
            <person name="Yulfo-Soto G.E."/>
            <person name="Baruah I.K."/>
            <person name="Amoako-Attah I."/>
            <person name="Bukari Y."/>
            <person name="Meinhardt L.W."/>
            <person name="Bailey B.A."/>
            <person name="Cohen S.P."/>
        </authorList>
    </citation>
    <scope>NUCLEOTIDE SEQUENCE [LARGE SCALE GENOMIC DNA]</scope>
    <source>
        <strain evidence="3 4">MS-2</strain>
    </source>
</reference>
<dbReference type="EMBL" id="JBBXMP010000068">
    <property type="protein sequence ID" value="KAL0064059.1"/>
    <property type="molecule type" value="Genomic_DNA"/>
</dbReference>
<evidence type="ECO:0000313" key="4">
    <source>
        <dbReference type="Proteomes" id="UP001437256"/>
    </source>
</evidence>
<protein>
    <recommendedName>
        <fullName evidence="2">Aminoglycoside phosphotransferase domain-containing protein</fullName>
    </recommendedName>
</protein>
<dbReference type="Gene3D" id="1.10.510.10">
    <property type="entry name" value="Transferase(Phosphotransferase) domain 1"/>
    <property type="match status" value="1"/>
</dbReference>